<dbReference type="EMBL" id="CAJNOK010047185">
    <property type="protein sequence ID" value="CAF1586702.1"/>
    <property type="molecule type" value="Genomic_DNA"/>
</dbReference>
<proteinExistence type="predicted"/>
<evidence type="ECO:0000313" key="4">
    <source>
        <dbReference type="EMBL" id="CAF3997046.1"/>
    </source>
</evidence>
<dbReference type="PANTHER" id="PTHR11409:SF39">
    <property type="entry name" value="ADENOSINE DEAMINASE 2"/>
    <property type="match status" value="1"/>
</dbReference>
<gene>
    <name evidence="2" type="ORF">GPM918_LOCUS25345</name>
    <name evidence="3" type="ORF">OVA965_LOCUS41295</name>
    <name evidence="4" type="ORF">SRO942_LOCUS25350</name>
    <name evidence="5" type="ORF">TMI583_LOCUS42906</name>
</gene>
<dbReference type="EMBL" id="CAJOBC010009809">
    <property type="protein sequence ID" value="CAF3997046.1"/>
    <property type="molecule type" value="Genomic_DNA"/>
</dbReference>
<evidence type="ECO:0000313" key="2">
    <source>
        <dbReference type="EMBL" id="CAF1234522.1"/>
    </source>
</evidence>
<dbReference type="EMBL" id="CAJNOQ010009805">
    <property type="protein sequence ID" value="CAF1234522.1"/>
    <property type="molecule type" value="Genomic_DNA"/>
</dbReference>
<dbReference type="GO" id="GO:0046103">
    <property type="term" value="P:inosine biosynthetic process"/>
    <property type="evidence" value="ECO:0007669"/>
    <property type="project" value="TreeGrafter"/>
</dbReference>
<reference evidence="2" key="1">
    <citation type="submission" date="2021-02" db="EMBL/GenBank/DDBJ databases">
        <authorList>
            <person name="Nowell W R."/>
        </authorList>
    </citation>
    <scope>NUCLEOTIDE SEQUENCE</scope>
</reference>
<dbReference type="Proteomes" id="UP000682733">
    <property type="component" value="Unassembled WGS sequence"/>
</dbReference>
<dbReference type="SUPFAM" id="SSF51556">
    <property type="entry name" value="Metallo-dependent hydrolases"/>
    <property type="match status" value="1"/>
</dbReference>
<dbReference type="OrthoDB" id="7202371at2759"/>
<evidence type="ECO:0000313" key="5">
    <source>
        <dbReference type="EMBL" id="CAF4388433.1"/>
    </source>
</evidence>
<dbReference type="Proteomes" id="UP000663829">
    <property type="component" value="Unassembled WGS sequence"/>
</dbReference>
<evidence type="ECO:0000313" key="3">
    <source>
        <dbReference type="EMBL" id="CAF1586702.1"/>
    </source>
</evidence>
<sequence length="247" mass="27619">MSNELLQKAHNLFFYVIGYVADLRNHPGIVYHRSGIPIVLAGDDPGSFGYNYLTVDFYLASIAWGLNLADLKQFAWNSIQYSTVPESRKTEGFMKWTNEWNLFIDYAYDLACNQTFTNVVHVSTIFPSYGPKNLSINVTLYGTGFENTLCKTIICKFGDRETDGILFDINEIICPSPLMKDNVLSVPVSIVIDKNTIATNFNYEFVSSILVIDDNINIPSSQVVTAVNLNKKLMIGILILVSALSTV</sequence>
<dbReference type="Pfam" id="PF01833">
    <property type="entry name" value="TIG"/>
    <property type="match status" value="1"/>
</dbReference>
<keyword evidence="6" id="KW-1185">Reference proteome</keyword>
<dbReference type="InterPro" id="IPR013783">
    <property type="entry name" value="Ig-like_fold"/>
</dbReference>
<dbReference type="Proteomes" id="UP000677228">
    <property type="component" value="Unassembled WGS sequence"/>
</dbReference>
<dbReference type="AlphaFoldDB" id="A0A814YT12"/>
<dbReference type="EMBL" id="CAJOBA010070448">
    <property type="protein sequence ID" value="CAF4388433.1"/>
    <property type="molecule type" value="Genomic_DNA"/>
</dbReference>
<evidence type="ECO:0000313" key="6">
    <source>
        <dbReference type="Proteomes" id="UP000663829"/>
    </source>
</evidence>
<dbReference type="GO" id="GO:0006154">
    <property type="term" value="P:adenosine catabolic process"/>
    <property type="evidence" value="ECO:0007669"/>
    <property type="project" value="TreeGrafter"/>
</dbReference>
<dbReference type="GO" id="GO:0004000">
    <property type="term" value="F:adenosine deaminase activity"/>
    <property type="evidence" value="ECO:0007669"/>
    <property type="project" value="TreeGrafter"/>
</dbReference>
<comment type="caution">
    <text evidence="2">The sequence shown here is derived from an EMBL/GenBank/DDBJ whole genome shotgun (WGS) entry which is preliminary data.</text>
</comment>
<dbReference type="InterPro" id="IPR032466">
    <property type="entry name" value="Metal_Hydrolase"/>
</dbReference>
<name>A0A814YT12_9BILA</name>
<organism evidence="2 6">
    <name type="scientific">Didymodactylos carnosus</name>
    <dbReference type="NCBI Taxonomy" id="1234261"/>
    <lineage>
        <taxon>Eukaryota</taxon>
        <taxon>Metazoa</taxon>
        <taxon>Spiralia</taxon>
        <taxon>Gnathifera</taxon>
        <taxon>Rotifera</taxon>
        <taxon>Eurotatoria</taxon>
        <taxon>Bdelloidea</taxon>
        <taxon>Philodinida</taxon>
        <taxon>Philodinidae</taxon>
        <taxon>Didymodactylos</taxon>
    </lineage>
</organism>
<dbReference type="Proteomes" id="UP000681722">
    <property type="component" value="Unassembled WGS sequence"/>
</dbReference>
<dbReference type="CDD" id="cd00603">
    <property type="entry name" value="IPT_PCSR"/>
    <property type="match status" value="1"/>
</dbReference>
<dbReference type="InterPro" id="IPR002909">
    <property type="entry name" value="IPT_dom"/>
</dbReference>
<dbReference type="Gene3D" id="2.60.40.10">
    <property type="entry name" value="Immunoglobulins"/>
    <property type="match status" value="1"/>
</dbReference>
<dbReference type="PANTHER" id="PTHR11409">
    <property type="entry name" value="ADENOSINE DEAMINASE"/>
    <property type="match status" value="1"/>
</dbReference>
<evidence type="ECO:0000259" key="1">
    <source>
        <dbReference type="Pfam" id="PF01833"/>
    </source>
</evidence>
<dbReference type="InterPro" id="IPR006330">
    <property type="entry name" value="Ado/ade_deaminase"/>
</dbReference>
<accession>A0A814YT12</accession>
<feature type="domain" description="IPT/TIG" evidence="1">
    <location>
        <begin position="122"/>
        <end position="203"/>
    </location>
</feature>
<dbReference type="Gene3D" id="3.20.20.140">
    <property type="entry name" value="Metal-dependent hydrolases"/>
    <property type="match status" value="1"/>
</dbReference>
<dbReference type="GO" id="GO:0005615">
    <property type="term" value="C:extracellular space"/>
    <property type="evidence" value="ECO:0007669"/>
    <property type="project" value="TreeGrafter"/>
</dbReference>
<protein>
    <recommendedName>
        <fullName evidence="1">IPT/TIG domain-containing protein</fullName>
    </recommendedName>
</protein>
<dbReference type="InterPro" id="IPR014756">
    <property type="entry name" value="Ig_E-set"/>
</dbReference>
<dbReference type="SUPFAM" id="SSF81296">
    <property type="entry name" value="E set domains"/>
    <property type="match status" value="1"/>
</dbReference>